<dbReference type="PROSITE" id="PS50937">
    <property type="entry name" value="HTH_MERR_2"/>
    <property type="match status" value="1"/>
</dbReference>
<dbReference type="InterPro" id="IPR047057">
    <property type="entry name" value="MerR_fam"/>
</dbReference>
<dbReference type="Pfam" id="PF13411">
    <property type="entry name" value="MerR_1"/>
    <property type="match status" value="1"/>
</dbReference>
<dbReference type="InterPro" id="IPR000551">
    <property type="entry name" value="MerR-type_HTH_dom"/>
</dbReference>
<protein>
    <submittedName>
        <fullName evidence="3">MerR family transcriptional regulator</fullName>
    </submittedName>
</protein>
<evidence type="ECO:0000259" key="2">
    <source>
        <dbReference type="PROSITE" id="PS50937"/>
    </source>
</evidence>
<dbReference type="InterPro" id="IPR009061">
    <property type="entry name" value="DNA-bd_dom_put_sf"/>
</dbReference>
<sequence>MLYTVKEVSELSKVTIKTLHHYHKIGLLLPSRKSEAGYRLYGINELERLQEILFYRELDFSLDQIKEMMEHHSDRLSILSQQEELLLSRKDRLDTIVQTLRKSIGSIKEGETMDNKEMFKGFESEEEWNKALAEQNQYLKETYGMDSLEVAPEKVQEINEQAVEAMTFMNTMASSLRAGVKHNDEEIGNLIGYHLEFMNKHGHQTSAKDFAAQTQFFLNDDFHLKMLEDQQTGLAYYLSAAAESFVATNQ</sequence>
<accession>A0ABT2USV2</accession>
<dbReference type="PANTHER" id="PTHR30204:SF90">
    <property type="entry name" value="HTH-TYPE TRANSCRIPTIONAL ACTIVATOR MTA"/>
    <property type="match status" value="1"/>
</dbReference>
<dbReference type="Proteomes" id="UP001652445">
    <property type="component" value="Unassembled WGS sequence"/>
</dbReference>
<gene>
    <name evidence="3" type="ORF">OB236_37055</name>
</gene>
<keyword evidence="1" id="KW-0238">DNA-binding</keyword>
<dbReference type="EMBL" id="JAOQIO010000124">
    <property type="protein sequence ID" value="MCU6797746.1"/>
    <property type="molecule type" value="Genomic_DNA"/>
</dbReference>
<dbReference type="Gene3D" id="1.10.1660.10">
    <property type="match status" value="1"/>
</dbReference>
<dbReference type="SUPFAM" id="SSF46955">
    <property type="entry name" value="Putative DNA-binding domain"/>
    <property type="match status" value="1"/>
</dbReference>
<evidence type="ECO:0000256" key="1">
    <source>
        <dbReference type="ARBA" id="ARBA00023125"/>
    </source>
</evidence>
<evidence type="ECO:0000313" key="3">
    <source>
        <dbReference type="EMBL" id="MCU6797746.1"/>
    </source>
</evidence>
<reference evidence="3 4" key="1">
    <citation type="submission" date="2022-09" db="EMBL/GenBank/DDBJ databases">
        <authorList>
            <person name="Han X.L."/>
            <person name="Wang Q."/>
            <person name="Lu T."/>
        </authorList>
    </citation>
    <scope>NUCLEOTIDE SEQUENCE [LARGE SCALE GENOMIC DNA]</scope>
    <source>
        <strain evidence="3 4">WQ 127069</strain>
    </source>
</reference>
<dbReference type="CDD" id="cd01106">
    <property type="entry name" value="HTH_TipAL-Mta"/>
    <property type="match status" value="1"/>
</dbReference>
<proteinExistence type="predicted"/>
<name>A0ABT2USV2_9BACL</name>
<organism evidence="3 4">
    <name type="scientific">Paenibacillus baimaensis</name>
    <dbReference type="NCBI Taxonomy" id="2982185"/>
    <lineage>
        <taxon>Bacteria</taxon>
        <taxon>Bacillati</taxon>
        <taxon>Bacillota</taxon>
        <taxon>Bacilli</taxon>
        <taxon>Bacillales</taxon>
        <taxon>Paenibacillaceae</taxon>
        <taxon>Paenibacillus</taxon>
    </lineage>
</organism>
<feature type="domain" description="HTH merR-type" evidence="2">
    <location>
        <begin position="2"/>
        <end position="71"/>
    </location>
</feature>
<dbReference type="PANTHER" id="PTHR30204">
    <property type="entry name" value="REDOX-CYCLING DRUG-SENSING TRANSCRIPTIONAL ACTIVATOR SOXR"/>
    <property type="match status" value="1"/>
</dbReference>
<dbReference type="SMART" id="SM00422">
    <property type="entry name" value="HTH_MERR"/>
    <property type="match status" value="1"/>
</dbReference>
<keyword evidence="4" id="KW-1185">Reference proteome</keyword>
<dbReference type="RefSeq" id="WP_262688808.1">
    <property type="nucleotide sequence ID" value="NZ_JAOQIO010000124.1"/>
</dbReference>
<comment type="caution">
    <text evidence="3">The sequence shown here is derived from an EMBL/GenBank/DDBJ whole genome shotgun (WGS) entry which is preliminary data.</text>
</comment>
<evidence type="ECO:0000313" key="4">
    <source>
        <dbReference type="Proteomes" id="UP001652445"/>
    </source>
</evidence>